<dbReference type="PANTHER" id="PTHR18964">
    <property type="entry name" value="ROK (REPRESSOR, ORF, KINASE) FAMILY"/>
    <property type="match status" value="1"/>
</dbReference>
<dbReference type="InterPro" id="IPR043129">
    <property type="entry name" value="ATPase_NBD"/>
</dbReference>
<gene>
    <name evidence="1" type="ORF">A2Y64_02775</name>
</gene>
<dbReference type="Proteomes" id="UP000177187">
    <property type="component" value="Unassembled WGS sequence"/>
</dbReference>
<evidence type="ECO:0000313" key="1">
    <source>
        <dbReference type="EMBL" id="OGD78105.1"/>
    </source>
</evidence>
<dbReference type="PANTHER" id="PTHR18964:SF169">
    <property type="entry name" value="N-ACETYLMANNOSAMINE KINASE"/>
    <property type="match status" value="1"/>
</dbReference>
<evidence type="ECO:0000313" key="2">
    <source>
        <dbReference type="Proteomes" id="UP000177187"/>
    </source>
</evidence>
<dbReference type="STRING" id="1817816.A2Y64_02775"/>
<reference evidence="1 2" key="1">
    <citation type="journal article" date="2016" name="Nat. Commun.">
        <title>Thousands of microbial genomes shed light on interconnected biogeochemical processes in an aquifer system.</title>
        <authorList>
            <person name="Anantharaman K."/>
            <person name="Brown C.T."/>
            <person name="Hug L.A."/>
            <person name="Sharon I."/>
            <person name="Castelle C.J."/>
            <person name="Probst A.J."/>
            <person name="Thomas B.C."/>
            <person name="Singh A."/>
            <person name="Wilkins M.J."/>
            <person name="Karaoz U."/>
            <person name="Brodie E.L."/>
            <person name="Williams K.H."/>
            <person name="Hubbard S.S."/>
            <person name="Banfield J.F."/>
        </authorList>
    </citation>
    <scope>NUCLEOTIDE SEQUENCE [LARGE SCALE GENOMIC DNA]</scope>
</reference>
<dbReference type="InterPro" id="IPR000600">
    <property type="entry name" value="ROK"/>
</dbReference>
<dbReference type="AlphaFoldDB" id="A0A1F5FEI8"/>
<dbReference type="SUPFAM" id="SSF53067">
    <property type="entry name" value="Actin-like ATPase domain"/>
    <property type="match status" value="1"/>
</dbReference>
<proteinExistence type="predicted"/>
<protein>
    <recommendedName>
        <fullName evidence="3">Glucokinase</fullName>
    </recommendedName>
</protein>
<dbReference type="Pfam" id="PF00480">
    <property type="entry name" value="ROK"/>
    <property type="match status" value="1"/>
</dbReference>
<dbReference type="Gene3D" id="3.30.420.40">
    <property type="match status" value="2"/>
</dbReference>
<accession>A0A1F5FEI8</accession>
<name>A0A1F5FEI8_9BACT</name>
<organism evidence="1 2">
    <name type="scientific">Candidatus Coatesbacteria bacterium RBG_13_66_14</name>
    <dbReference type="NCBI Taxonomy" id="1817816"/>
    <lineage>
        <taxon>Bacteria</taxon>
        <taxon>Candidatus Coatesiibacteriota</taxon>
    </lineage>
</organism>
<sequence>MARGRLIFAVDLGGTNLRAGLVDASGRVVARRKAPPRGDRRPAVFLNTLAELRSELSAEVKGRPDALALAVPGPMDAGRGWVCSPVNVPDLGRAPLAAMAGKALGLPVTLVNDATAFTLGEHWRGAARGHPWCLGVTLGTGVGGGAVLDGKPLLGARGNALEIGHLTVEPGGRPCGCGRRGCLEAYASASAVRRRAMELAEGGKLPGLLAAAGGDTVNINSRLITEHARGGDRICAGLLEEAGRYLGRGLALAQALLDVDLAVIGGGLAGAGELILSPARESLDLHRFRTPTELEIVAGELGGDAGLVGAAALALNLF</sequence>
<dbReference type="EMBL" id="MFAF01000050">
    <property type="protein sequence ID" value="OGD78105.1"/>
    <property type="molecule type" value="Genomic_DNA"/>
</dbReference>
<evidence type="ECO:0008006" key="3">
    <source>
        <dbReference type="Google" id="ProtNLM"/>
    </source>
</evidence>
<comment type="caution">
    <text evidence="1">The sequence shown here is derived from an EMBL/GenBank/DDBJ whole genome shotgun (WGS) entry which is preliminary data.</text>
</comment>